<comment type="similarity">
    <text evidence="2 11 13">Belongs to the FKBP-type PPIase family. Tig subfamily.</text>
</comment>
<evidence type="ECO:0000256" key="11">
    <source>
        <dbReference type="HAMAP-Rule" id="MF_00303"/>
    </source>
</evidence>
<evidence type="ECO:0000259" key="15">
    <source>
        <dbReference type="PROSITE" id="PS50059"/>
    </source>
</evidence>
<gene>
    <name evidence="11" type="primary">tig</name>
    <name evidence="16" type="ORF">RS022_01420</name>
</gene>
<dbReference type="Gene3D" id="3.10.50.40">
    <property type="match status" value="1"/>
</dbReference>
<dbReference type="InterPro" id="IPR008880">
    <property type="entry name" value="Trigger_fac_C"/>
</dbReference>
<keyword evidence="17" id="KW-1185">Reference proteome</keyword>
<dbReference type="NCBIfam" id="TIGR00115">
    <property type="entry name" value="tig"/>
    <property type="match status" value="1"/>
</dbReference>
<feature type="domain" description="PPIase FKBP-type" evidence="15">
    <location>
        <begin position="167"/>
        <end position="262"/>
    </location>
</feature>
<keyword evidence="8 11" id="KW-0413">Isomerase</keyword>
<dbReference type="HAMAP" id="MF_00303">
    <property type="entry name" value="Trigger_factor_Tig"/>
    <property type="match status" value="1"/>
</dbReference>
<dbReference type="InterPro" id="IPR036611">
    <property type="entry name" value="Trigger_fac_ribosome-bd_sf"/>
</dbReference>
<dbReference type="Proteomes" id="UP001164727">
    <property type="component" value="Chromosome"/>
</dbReference>
<dbReference type="InterPro" id="IPR027304">
    <property type="entry name" value="Trigger_fact/SurA_dom_sf"/>
</dbReference>
<evidence type="ECO:0000256" key="14">
    <source>
        <dbReference type="SAM" id="Coils"/>
    </source>
</evidence>
<comment type="catalytic activity">
    <reaction evidence="1 11 12">
        <text>[protein]-peptidylproline (omega=180) = [protein]-peptidylproline (omega=0)</text>
        <dbReference type="Rhea" id="RHEA:16237"/>
        <dbReference type="Rhea" id="RHEA-COMP:10747"/>
        <dbReference type="Rhea" id="RHEA-COMP:10748"/>
        <dbReference type="ChEBI" id="CHEBI:83833"/>
        <dbReference type="ChEBI" id="CHEBI:83834"/>
        <dbReference type="EC" id="5.2.1.8"/>
    </reaction>
</comment>
<dbReference type="Pfam" id="PF05697">
    <property type="entry name" value="Trigger_N"/>
    <property type="match status" value="1"/>
</dbReference>
<evidence type="ECO:0000256" key="10">
    <source>
        <dbReference type="ARBA" id="ARBA00029986"/>
    </source>
</evidence>
<dbReference type="GO" id="GO:0051301">
    <property type="term" value="P:cell division"/>
    <property type="evidence" value="ECO:0007669"/>
    <property type="project" value="UniProtKB-KW"/>
</dbReference>
<comment type="domain">
    <text evidence="11">Consists of 3 domains; the N-terminus binds the ribosome, the middle domain has PPIase activity, while the C-terminus has intrinsic chaperone activity on its own.</text>
</comment>
<evidence type="ECO:0000256" key="6">
    <source>
        <dbReference type="ARBA" id="ARBA00023110"/>
    </source>
</evidence>
<dbReference type="InterPro" id="IPR008881">
    <property type="entry name" value="Trigger_fac_ribosome-bd_bac"/>
</dbReference>
<evidence type="ECO:0000256" key="9">
    <source>
        <dbReference type="ARBA" id="ARBA00023306"/>
    </source>
</evidence>
<keyword evidence="6 11" id="KW-0697">Rotamase</keyword>
<evidence type="ECO:0000256" key="13">
    <source>
        <dbReference type="RuleBase" id="RU003914"/>
    </source>
</evidence>
<evidence type="ECO:0000256" key="4">
    <source>
        <dbReference type="ARBA" id="ARBA00016902"/>
    </source>
</evidence>
<dbReference type="SUPFAM" id="SSF54534">
    <property type="entry name" value="FKBP-like"/>
    <property type="match status" value="1"/>
</dbReference>
<dbReference type="PROSITE" id="PS50059">
    <property type="entry name" value="FKBP_PPIASE"/>
    <property type="match status" value="1"/>
</dbReference>
<dbReference type="InterPro" id="IPR005215">
    <property type="entry name" value="Trig_fac"/>
</dbReference>
<keyword evidence="5 11" id="KW-0132">Cell division</keyword>
<keyword evidence="14" id="KW-0175">Coiled coil</keyword>
<evidence type="ECO:0000256" key="3">
    <source>
        <dbReference type="ARBA" id="ARBA00013194"/>
    </source>
</evidence>
<comment type="function">
    <text evidence="11">Involved in protein export. Acts as a chaperone by maintaining the newly synthesized protein in an open conformation. Functions as a peptidyl-prolyl cis-trans isomerase.</text>
</comment>
<dbReference type="SUPFAM" id="SSF102735">
    <property type="entry name" value="Trigger factor ribosome-binding domain"/>
    <property type="match status" value="1"/>
</dbReference>
<keyword evidence="7 11" id="KW-0143">Chaperone</keyword>
<evidence type="ECO:0000256" key="8">
    <source>
        <dbReference type="ARBA" id="ARBA00023235"/>
    </source>
</evidence>
<dbReference type="EMBL" id="CP114006">
    <property type="protein sequence ID" value="WAN63139.1"/>
    <property type="molecule type" value="Genomic_DNA"/>
</dbReference>
<proteinExistence type="inferred from homology"/>
<accession>A0ABY7BRE4</accession>
<dbReference type="Gene3D" id="3.30.70.1050">
    <property type="entry name" value="Trigger factor ribosome-binding domain"/>
    <property type="match status" value="1"/>
</dbReference>
<evidence type="ECO:0000256" key="1">
    <source>
        <dbReference type="ARBA" id="ARBA00000971"/>
    </source>
</evidence>
<keyword evidence="11" id="KW-0963">Cytoplasm</keyword>
<comment type="subcellular location">
    <subcellularLocation>
        <location evidence="11">Cytoplasm</location>
    </subcellularLocation>
    <text evidence="11">About half TF is bound to the ribosome near the polypeptide exit tunnel while the other half is free in the cytoplasm.</text>
</comment>
<dbReference type="Pfam" id="PF05698">
    <property type="entry name" value="Trigger_C"/>
    <property type="match status" value="1"/>
</dbReference>
<dbReference type="InterPro" id="IPR046357">
    <property type="entry name" value="PPIase_dom_sf"/>
</dbReference>
<dbReference type="EC" id="5.2.1.8" evidence="3 11"/>
<reference evidence="16 17" key="1">
    <citation type="journal article" date="2023" name="Microbiol. Resour. Announc.">
        <title>Complete Genome of 'Candidatus Phytoplasma rubi' RS, a Phytopathogenic Bacterium Associated with Rubus Stunt Disease.</title>
        <authorList>
            <person name="Duckeck D."/>
            <person name="Zubert C."/>
            <person name="Bohm J.W."/>
            <person name="Carminati G."/>
            <person name="Schneider B."/>
            <person name="Kube M."/>
        </authorList>
    </citation>
    <scope>NUCLEOTIDE SEQUENCE [LARGE SCALE GENOMIC DNA]</scope>
    <source>
        <strain evidence="16 17">RS</strain>
    </source>
</reference>
<sequence length="435" mass="51721">MQIKKINNDFIQYHFEINKNDFDTFIEEIYNKIKYKVELKGFRKGFVTRDMYEKHFGPHSLYEDAFTSLIQTKLKEIFEQKKEYDIIGEPKIINFDPEALTKKKDFFNFGIEFMLKPEIKICDYKKIPVKNYNLEITNEEVQKKIDFLFKHNPILESKEKDASLELGDVAIFDFQGYLNGKLFEGGSATNYTLEIGSNQFIPGFETGMIGLKKNEEKDINICFPVDYEKEELAGKEVFFKVLIHDIKKKKDVVLNDELIKSMKFPNINNVSEFKKQIKKELEIQKKYETENKRKEEILDFLVKNCNFKISQFLIDEEEKNLKKELEEELKSKKVSLKEYLKQMKLNETKFSQEMQKQALNKIKLNFLLDEIGTKEKIEISPQKLEETFKQVSTEYKTDIQMIKKNSYFVKNIKDYLIRQKVVDFLVKNNITNNDK</sequence>
<protein>
    <recommendedName>
        <fullName evidence="4 11">Trigger factor</fullName>
        <shortName evidence="11">TF</shortName>
        <ecNumber evidence="3 11">5.2.1.8</ecNumber>
    </recommendedName>
    <alternativeName>
        <fullName evidence="10 11">PPIase</fullName>
    </alternativeName>
</protein>
<evidence type="ECO:0000256" key="5">
    <source>
        <dbReference type="ARBA" id="ARBA00022618"/>
    </source>
</evidence>
<dbReference type="PIRSF" id="PIRSF003095">
    <property type="entry name" value="Trigger_factor"/>
    <property type="match status" value="1"/>
</dbReference>
<evidence type="ECO:0000256" key="7">
    <source>
        <dbReference type="ARBA" id="ARBA00023186"/>
    </source>
</evidence>
<dbReference type="InterPro" id="IPR037041">
    <property type="entry name" value="Trigger_fac_C_sf"/>
</dbReference>
<evidence type="ECO:0000256" key="2">
    <source>
        <dbReference type="ARBA" id="ARBA00005464"/>
    </source>
</evidence>
<evidence type="ECO:0000313" key="17">
    <source>
        <dbReference type="Proteomes" id="UP001164727"/>
    </source>
</evidence>
<evidence type="ECO:0000313" key="16">
    <source>
        <dbReference type="EMBL" id="WAN63139.1"/>
    </source>
</evidence>
<dbReference type="SUPFAM" id="SSF109998">
    <property type="entry name" value="Triger factor/SurA peptide-binding domain-like"/>
    <property type="match status" value="1"/>
</dbReference>
<name>A0ABY7BRE4_9MOLU</name>
<dbReference type="RefSeq" id="WP_268849988.1">
    <property type="nucleotide sequence ID" value="NZ_CP114006.1"/>
</dbReference>
<feature type="coiled-coil region" evidence="14">
    <location>
        <begin position="315"/>
        <end position="342"/>
    </location>
</feature>
<dbReference type="Pfam" id="PF00254">
    <property type="entry name" value="FKBP_C"/>
    <property type="match status" value="1"/>
</dbReference>
<dbReference type="Gene3D" id="1.10.3120.10">
    <property type="entry name" value="Trigger factor, C-terminal domain"/>
    <property type="match status" value="1"/>
</dbReference>
<dbReference type="InterPro" id="IPR001179">
    <property type="entry name" value="PPIase_FKBP_dom"/>
</dbReference>
<keyword evidence="9 11" id="KW-0131">Cell cycle</keyword>
<organism evidence="16 17">
    <name type="scientific">Candidatus Phytoplasma rubi</name>
    <dbReference type="NCBI Taxonomy" id="399025"/>
    <lineage>
        <taxon>Bacteria</taxon>
        <taxon>Bacillati</taxon>
        <taxon>Mycoplasmatota</taxon>
        <taxon>Mollicutes</taxon>
        <taxon>Acholeplasmatales</taxon>
        <taxon>Acholeplasmataceae</taxon>
        <taxon>Candidatus Phytoplasma</taxon>
        <taxon>16SrV (Elm yellows group)</taxon>
    </lineage>
</organism>
<evidence type="ECO:0000256" key="12">
    <source>
        <dbReference type="PROSITE-ProRule" id="PRU00277"/>
    </source>
</evidence>